<evidence type="ECO:0000256" key="1">
    <source>
        <dbReference type="SAM" id="MobiDB-lite"/>
    </source>
</evidence>
<name>A0A9X2KJK5_9MICC</name>
<dbReference type="GO" id="GO:0016020">
    <property type="term" value="C:membrane"/>
    <property type="evidence" value="ECO:0007669"/>
    <property type="project" value="InterPro"/>
</dbReference>
<dbReference type="EMBL" id="JANAFB010000043">
    <property type="protein sequence ID" value="MCP3426954.1"/>
    <property type="molecule type" value="Genomic_DNA"/>
</dbReference>
<proteinExistence type="predicted"/>
<sequence>MQAEARAPGEAAGRNDEHTPAKKSARGPWSRRLLWLGVLLVVAVAVVIVVRWLRTFPEVQQFLVDHPGHSALPQNAPVGLPAWLGWQHFLNMFFMVLIVRTGLQIRLEKKAPAYWKPKERSFFAPKGATPKKVSLTQWLHQCLDALWILNGTVFIVLLFTTSQWMRIVPTSWDIFPNAVSAMVQYLSLDWPTENGWVYYNALQVLSYFVTVFIAAPLAVASGIRLSTWWPDQNARLSKLYPVEVARALHFPVMLYFVGFIVVHVFLVFFTGALRNLNHMYASRDAGDWWGLVIFAGSLVVLVAAWFLTQPLFMRPLAAKTGTLTK</sequence>
<keyword evidence="4" id="KW-1185">Reference proteome</keyword>
<feature type="transmembrane region" description="Helical" evidence="2">
    <location>
        <begin position="247"/>
        <end position="268"/>
    </location>
</feature>
<comment type="caution">
    <text evidence="3">The sequence shown here is derived from an EMBL/GenBank/DDBJ whole genome shotgun (WGS) entry which is preliminary data.</text>
</comment>
<feature type="transmembrane region" description="Helical" evidence="2">
    <location>
        <begin position="204"/>
        <end position="226"/>
    </location>
</feature>
<dbReference type="AlphaFoldDB" id="A0A9X2KJK5"/>
<reference evidence="3" key="1">
    <citation type="submission" date="2022-06" db="EMBL/GenBank/DDBJ databases">
        <title>Rothia sp. isolated from sandalwood seedling.</title>
        <authorList>
            <person name="Tuikhar N."/>
            <person name="Kirdat K."/>
            <person name="Thorat V."/>
            <person name="Swetha P."/>
            <person name="Padma S."/>
            <person name="Sundararaj R."/>
            <person name="Yadav A."/>
        </authorList>
    </citation>
    <scope>NUCLEOTIDE SEQUENCE</scope>
    <source>
        <strain evidence="3">AR01</strain>
    </source>
</reference>
<feature type="region of interest" description="Disordered" evidence="1">
    <location>
        <begin position="1"/>
        <end position="24"/>
    </location>
</feature>
<evidence type="ECO:0000256" key="2">
    <source>
        <dbReference type="SAM" id="Phobius"/>
    </source>
</evidence>
<dbReference type="SUPFAM" id="SSF81342">
    <property type="entry name" value="Transmembrane di-heme cytochromes"/>
    <property type="match status" value="1"/>
</dbReference>
<feature type="transmembrane region" description="Helical" evidence="2">
    <location>
        <begin position="288"/>
        <end position="307"/>
    </location>
</feature>
<organism evidence="3 4">
    <name type="scientific">Rothia santali</name>
    <dbReference type="NCBI Taxonomy" id="2949643"/>
    <lineage>
        <taxon>Bacteria</taxon>
        <taxon>Bacillati</taxon>
        <taxon>Actinomycetota</taxon>
        <taxon>Actinomycetes</taxon>
        <taxon>Micrococcales</taxon>
        <taxon>Micrococcaceae</taxon>
        <taxon>Rothia</taxon>
    </lineage>
</organism>
<feature type="transmembrane region" description="Helical" evidence="2">
    <location>
        <begin position="83"/>
        <end position="103"/>
    </location>
</feature>
<gene>
    <name evidence="3" type="ORF">NBM05_13285</name>
</gene>
<dbReference type="Gene3D" id="1.20.950.20">
    <property type="entry name" value="Transmembrane di-heme cytochromes, Chain C"/>
    <property type="match status" value="1"/>
</dbReference>
<dbReference type="RefSeq" id="WP_254168394.1">
    <property type="nucleotide sequence ID" value="NZ_JANAFB010000043.1"/>
</dbReference>
<protein>
    <submittedName>
        <fullName evidence="3">Cytochrome b/b6 domain-containing protein</fullName>
    </submittedName>
</protein>
<feature type="compositionally biased region" description="Low complexity" evidence="1">
    <location>
        <begin position="1"/>
        <end position="12"/>
    </location>
</feature>
<evidence type="ECO:0000313" key="3">
    <source>
        <dbReference type="EMBL" id="MCP3426954.1"/>
    </source>
</evidence>
<keyword evidence="2" id="KW-1133">Transmembrane helix</keyword>
<keyword evidence="2" id="KW-0812">Transmembrane</keyword>
<accession>A0A9X2KJK5</accession>
<dbReference type="InterPro" id="IPR016174">
    <property type="entry name" value="Di-haem_cyt_TM"/>
</dbReference>
<dbReference type="GO" id="GO:0022904">
    <property type="term" value="P:respiratory electron transport chain"/>
    <property type="evidence" value="ECO:0007669"/>
    <property type="project" value="InterPro"/>
</dbReference>
<evidence type="ECO:0000313" key="4">
    <source>
        <dbReference type="Proteomes" id="UP001139502"/>
    </source>
</evidence>
<feature type="transmembrane region" description="Helical" evidence="2">
    <location>
        <begin position="145"/>
        <end position="165"/>
    </location>
</feature>
<keyword evidence="2" id="KW-0472">Membrane</keyword>
<dbReference type="Proteomes" id="UP001139502">
    <property type="component" value="Unassembled WGS sequence"/>
</dbReference>
<feature type="transmembrane region" description="Helical" evidence="2">
    <location>
        <begin position="33"/>
        <end position="53"/>
    </location>
</feature>